<evidence type="ECO:0000313" key="1">
    <source>
        <dbReference type="EMBL" id="MDH5824454.1"/>
    </source>
</evidence>
<dbReference type="EMBL" id="JARXRM010000044">
    <property type="protein sequence ID" value="MDH5824454.1"/>
    <property type="molecule type" value="Genomic_DNA"/>
</dbReference>
<accession>A0ABT6JC90</accession>
<comment type="caution">
    <text evidence="1">The sequence shown here is derived from an EMBL/GenBank/DDBJ whole genome shotgun (WGS) entry which is preliminary data.</text>
</comment>
<proteinExistence type="predicted"/>
<protein>
    <submittedName>
        <fullName evidence="1">Uncharacterized protein</fullName>
    </submittedName>
</protein>
<keyword evidence="2" id="KW-1185">Reference proteome</keyword>
<dbReference type="RefSeq" id="WP_280575770.1">
    <property type="nucleotide sequence ID" value="NZ_JARXRM010000044.1"/>
</dbReference>
<gene>
    <name evidence="1" type="ORF">QFW77_15880</name>
</gene>
<dbReference type="Proteomes" id="UP001156940">
    <property type="component" value="Unassembled WGS sequence"/>
</dbReference>
<sequence length="60" mass="6262">MAISIVGIGSRAALGRVGEMIRAAGEYVTTVANRVRTVRPRLGAHRFGFLSSAFGLLCGA</sequence>
<reference evidence="1 2" key="1">
    <citation type="submission" date="2023-04" db="EMBL/GenBank/DDBJ databases">
        <title>Luteimonas endophyticus RD2P54.</title>
        <authorList>
            <person name="Sun J.-Q."/>
        </authorList>
    </citation>
    <scope>NUCLEOTIDE SEQUENCE [LARGE SCALE GENOMIC DNA]</scope>
    <source>
        <strain evidence="1 2">RD2P54</strain>
    </source>
</reference>
<evidence type="ECO:0000313" key="2">
    <source>
        <dbReference type="Proteomes" id="UP001156940"/>
    </source>
</evidence>
<organism evidence="1 2">
    <name type="scientific">Luteimonas endophytica</name>
    <dbReference type="NCBI Taxonomy" id="3042023"/>
    <lineage>
        <taxon>Bacteria</taxon>
        <taxon>Pseudomonadati</taxon>
        <taxon>Pseudomonadota</taxon>
        <taxon>Gammaproteobacteria</taxon>
        <taxon>Lysobacterales</taxon>
        <taxon>Lysobacteraceae</taxon>
        <taxon>Luteimonas</taxon>
    </lineage>
</organism>
<name>A0ABT6JC90_9GAMM</name>